<gene>
    <name evidence="1" type="ORF">K1T71_001859</name>
</gene>
<reference evidence="1 2" key="1">
    <citation type="journal article" date="2021" name="Front. Genet.">
        <title>Chromosome-Level Genome Assembly Reveals Significant Gene Expansion in the Toll and IMD Signaling Pathways of Dendrolimus kikuchii.</title>
        <authorList>
            <person name="Zhou J."/>
            <person name="Wu P."/>
            <person name="Xiong Z."/>
            <person name="Liu N."/>
            <person name="Zhao N."/>
            <person name="Ji M."/>
            <person name="Qiu Y."/>
            <person name="Yang B."/>
        </authorList>
    </citation>
    <scope>NUCLEOTIDE SEQUENCE [LARGE SCALE GENOMIC DNA]</scope>
    <source>
        <strain evidence="1">Ann1</strain>
    </source>
</reference>
<name>A0ACC1DF40_9NEOP</name>
<protein>
    <submittedName>
        <fullName evidence="1">Uncharacterized protein</fullName>
    </submittedName>
</protein>
<sequence>MEEEYETLQPELKHSPISLCKCICGDSLEQVFISARKQKVLSTVSRTENYLRERRIPELIRFLLTKVIAQESSNPIAYLEKLLNDCMLYRAGHGIAPVLYEDRHLEAVVKSFDPGQRGWLSIGQMRRAYITLGLTPKETLEERIPIEQVLNGLRKTQEMPYSPQHEAVADRLVLFIVDGLRAESFLNYTTMPYLRSIANTHGRWGISQTQVPTESRPGHVAIIAGFYEDPSAVAKGWKENPVDFDSVFNQTEHTWCWGTYDIVNIFTKGQTNTNIEVKDFDPYEQTFSTDKNTTLLDGWVFDNVYSFFERAKQDSSVYEKLHKKKIVFFLHLLGTDTAGHTHKPKTVNFLTSLRFVDEGIKVIEKVIRDFYEDDGKTTFLMTSDHGMTDWGSHGAGDDHETQTPYVLWGSGVKQVNQGFSDPETLVMSIEHRYDINQVDLSPLMSTILSIPVPVNSIGLVSTELLNMSLANRAKAIYSNSRQLASQYDKKRHDVETNALSILYKPFEPFNKKKYQEIINFTEKLLQEEQYKNLIVLSEEIMSLSIAGLNYYQNYYQRPLLFLVTLSFLGWIVCLLKVLSEQKINTQDDTFNVASYSLNNIYNVINVVFVIILVMSSYIVYAQKLPVQYYLYFLMPVFLWRYSLSSLHIWIKTFKHLKKNKNICVLVIEVLSYSLGSIAMGLSFTYRWMLSVPLLGMALWPFVSSTRKYLPIPVLFAWFVGCMSLSMFSFMPVVGKEVFIELVLLAGLAWVLVIGVYVWKLLFPLYYNNEENKREIVLTVTQIICLLMSLHNIDVQSKRFELGTPVSYTDQVIAWTIAGTSLFLPLMFSRRLICRLLAINTSILNFYLLLSVAHEGLFMVALIFNVLCWIFIEFRLLYLDNIKLLECSFDKEKSRIKRHSIYVERGISNQDFRRAFFFVLYIILAFFGTGNIASLNSFEIRWVTCFITSFQPFVITTLILLKTLAPFMSVACSFRAVQHLTKAPIGYLNIIVLIYSNIMGIQLLYNVRNTGSWLEIGTSISQFVIVQVITLFIVIINQIAKVLTDVSIYNFANKVFKSRKKYV</sequence>
<evidence type="ECO:0000313" key="2">
    <source>
        <dbReference type="Proteomes" id="UP000824533"/>
    </source>
</evidence>
<evidence type="ECO:0000313" key="1">
    <source>
        <dbReference type="EMBL" id="KAJ0182490.1"/>
    </source>
</evidence>
<proteinExistence type="predicted"/>
<dbReference type="Proteomes" id="UP000824533">
    <property type="component" value="Linkage Group LG03"/>
</dbReference>
<keyword evidence="2" id="KW-1185">Reference proteome</keyword>
<comment type="caution">
    <text evidence="1">The sequence shown here is derived from an EMBL/GenBank/DDBJ whole genome shotgun (WGS) entry which is preliminary data.</text>
</comment>
<accession>A0ACC1DF40</accession>
<organism evidence="1 2">
    <name type="scientific">Dendrolimus kikuchii</name>
    <dbReference type="NCBI Taxonomy" id="765133"/>
    <lineage>
        <taxon>Eukaryota</taxon>
        <taxon>Metazoa</taxon>
        <taxon>Ecdysozoa</taxon>
        <taxon>Arthropoda</taxon>
        <taxon>Hexapoda</taxon>
        <taxon>Insecta</taxon>
        <taxon>Pterygota</taxon>
        <taxon>Neoptera</taxon>
        <taxon>Endopterygota</taxon>
        <taxon>Lepidoptera</taxon>
        <taxon>Glossata</taxon>
        <taxon>Ditrysia</taxon>
        <taxon>Bombycoidea</taxon>
        <taxon>Lasiocampidae</taxon>
        <taxon>Dendrolimus</taxon>
    </lineage>
</organism>
<dbReference type="EMBL" id="CM034389">
    <property type="protein sequence ID" value="KAJ0182490.1"/>
    <property type="molecule type" value="Genomic_DNA"/>
</dbReference>